<dbReference type="Pfam" id="PF07722">
    <property type="entry name" value="Peptidase_C26"/>
    <property type="match status" value="1"/>
</dbReference>
<name>A0A921IXC1_9BIFI</name>
<dbReference type="CDD" id="cd01745">
    <property type="entry name" value="GATase1_2"/>
    <property type="match status" value="1"/>
</dbReference>
<dbReference type="GO" id="GO:0005829">
    <property type="term" value="C:cytosol"/>
    <property type="evidence" value="ECO:0007669"/>
    <property type="project" value="TreeGrafter"/>
</dbReference>
<dbReference type="InterPro" id="IPR011697">
    <property type="entry name" value="Peptidase_C26"/>
</dbReference>
<dbReference type="EMBL" id="DYUX01000009">
    <property type="protein sequence ID" value="HJG41156.1"/>
    <property type="molecule type" value="Genomic_DNA"/>
</dbReference>
<dbReference type="PANTHER" id="PTHR43235:SF1">
    <property type="entry name" value="GLUTAMINE AMIDOTRANSFERASE PB2B2.05-RELATED"/>
    <property type="match status" value="1"/>
</dbReference>
<dbReference type="SUPFAM" id="SSF52317">
    <property type="entry name" value="Class I glutamine amidotransferase-like"/>
    <property type="match status" value="1"/>
</dbReference>
<dbReference type="GO" id="GO:0033969">
    <property type="term" value="F:gamma-glutamyl-gamma-aminobutyrate hydrolase activity"/>
    <property type="evidence" value="ECO:0007669"/>
    <property type="project" value="TreeGrafter"/>
</dbReference>
<dbReference type="RefSeq" id="WP_278710836.1">
    <property type="nucleotide sequence ID" value="NZ_DYUX01000009.1"/>
</dbReference>
<dbReference type="InterPro" id="IPR044668">
    <property type="entry name" value="PuuD-like"/>
</dbReference>
<evidence type="ECO:0000313" key="1">
    <source>
        <dbReference type="EMBL" id="HJG41156.1"/>
    </source>
</evidence>
<dbReference type="AlphaFoldDB" id="A0A921IXC1"/>
<protein>
    <submittedName>
        <fullName evidence="1">Gamma-glutamyl-gamma-aminobutyrate hydrolase family protein</fullName>
    </submittedName>
</protein>
<proteinExistence type="predicted"/>
<dbReference type="PANTHER" id="PTHR43235">
    <property type="entry name" value="GLUTAMINE AMIDOTRANSFERASE PB2B2.05-RELATED"/>
    <property type="match status" value="1"/>
</dbReference>
<dbReference type="GO" id="GO:0006598">
    <property type="term" value="P:polyamine catabolic process"/>
    <property type="evidence" value="ECO:0007669"/>
    <property type="project" value="TreeGrafter"/>
</dbReference>
<keyword evidence="1" id="KW-0378">Hydrolase</keyword>
<dbReference type="Gene3D" id="3.40.50.880">
    <property type="match status" value="1"/>
</dbReference>
<evidence type="ECO:0000313" key="2">
    <source>
        <dbReference type="Proteomes" id="UP000786560"/>
    </source>
</evidence>
<organism evidence="1 2">
    <name type="scientific">Bifidobacterium pullorum subsp. gallinarum</name>
    <dbReference type="NCBI Taxonomy" id="78344"/>
    <lineage>
        <taxon>Bacteria</taxon>
        <taxon>Bacillati</taxon>
        <taxon>Actinomycetota</taxon>
        <taxon>Actinomycetes</taxon>
        <taxon>Bifidobacteriales</taxon>
        <taxon>Bifidobacteriaceae</taxon>
        <taxon>Bifidobacterium</taxon>
    </lineage>
</organism>
<sequence>MNNRPLIGVVPLMDYKLESLWMLPGYMDGITEAGGTPVMLPLTEDPDVIRQLVALCDGILVTGGQDVAPEMYGESASPEYLAMNPELSPELDRMEMALIPEVIAADKPMLGICRGIQILNAVLGGTMWHDLPTELPSDVEHHMPNPPYDLLGHEVDLVPGTPLAELMAQAGEGCRIAVNSYHHQAVREVASELAVMAKADDGVIEALYRPGSRFCWGVQWHPEFLHKVDARSRMIFKAFVDAAATRS</sequence>
<dbReference type="Proteomes" id="UP000786560">
    <property type="component" value="Unassembled WGS sequence"/>
</dbReference>
<comment type="caution">
    <text evidence="1">The sequence shown here is derived from an EMBL/GenBank/DDBJ whole genome shotgun (WGS) entry which is preliminary data.</text>
</comment>
<gene>
    <name evidence="1" type="ORF">K8U73_02005</name>
</gene>
<dbReference type="InterPro" id="IPR029062">
    <property type="entry name" value="Class_I_gatase-like"/>
</dbReference>
<accession>A0A921IXC1</accession>
<dbReference type="PROSITE" id="PS51273">
    <property type="entry name" value="GATASE_TYPE_1"/>
    <property type="match status" value="1"/>
</dbReference>
<reference evidence="1" key="1">
    <citation type="journal article" date="2021" name="PeerJ">
        <title>Extensive microbial diversity within the chicken gut microbiome revealed by metagenomics and culture.</title>
        <authorList>
            <person name="Gilroy R."/>
            <person name="Ravi A."/>
            <person name="Getino M."/>
            <person name="Pursley I."/>
            <person name="Horton D.L."/>
            <person name="Alikhan N.F."/>
            <person name="Baker D."/>
            <person name="Gharbi K."/>
            <person name="Hall N."/>
            <person name="Watson M."/>
            <person name="Adriaenssens E.M."/>
            <person name="Foster-Nyarko E."/>
            <person name="Jarju S."/>
            <person name="Secka A."/>
            <person name="Antonio M."/>
            <person name="Oren A."/>
            <person name="Chaudhuri R.R."/>
            <person name="La Ragione R."/>
            <person name="Hildebrand F."/>
            <person name="Pallen M.J."/>
        </authorList>
    </citation>
    <scope>NUCLEOTIDE SEQUENCE</scope>
    <source>
        <strain evidence="1">ChiBcolR7-4860</strain>
    </source>
</reference>
<reference evidence="1" key="2">
    <citation type="submission" date="2021-09" db="EMBL/GenBank/DDBJ databases">
        <authorList>
            <person name="Gilroy R."/>
        </authorList>
    </citation>
    <scope>NUCLEOTIDE SEQUENCE</scope>
    <source>
        <strain evidence="1">ChiBcolR7-4860</strain>
    </source>
</reference>